<dbReference type="EMBL" id="PQFF01000213">
    <property type="protein sequence ID" value="RHZ73657.1"/>
    <property type="molecule type" value="Genomic_DNA"/>
</dbReference>
<organism evidence="1 2">
    <name type="scientific">Diversispora epigaea</name>
    <dbReference type="NCBI Taxonomy" id="1348612"/>
    <lineage>
        <taxon>Eukaryota</taxon>
        <taxon>Fungi</taxon>
        <taxon>Fungi incertae sedis</taxon>
        <taxon>Mucoromycota</taxon>
        <taxon>Glomeromycotina</taxon>
        <taxon>Glomeromycetes</taxon>
        <taxon>Diversisporales</taxon>
        <taxon>Diversisporaceae</taxon>
        <taxon>Diversispora</taxon>
    </lineage>
</organism>
<evidence type="ECO:0008006" key="3">
    <source>
        <dbReference type="Google" id="ProtNLM"/>
    </source>
</evidence>
<gene>
    <name evidence="1" type="ORF">Glove_230g125</name>
</gene>
<proteinExistence type="predicted"/>
<evidence type="ECO:0000313" key="1">
    <source>
        <dbReference type="EMBL" id="RHZ73657.1"/>
    </source>
</evidence>
<sequence>MVISNELKFEELSEKLENNLIGSKSSWLRTHFTFVFHSIFKHSKFQNLEKFCNDIIVKHPSIIFESTEFNSLRESALVSILKRTAQNFTLPEKSEE</sequence>
<name>A0A397IFP6_9GLOM</name>
<evidence type="ECO:0000313" key="2">
    <source>
        <dbReference type="Proteomes" id="UP000266861"/>
    </source>
</evidence>
<comment type="caution">
    <text evidence="1">The sequence shown here is derived from an EMBL/GenBank/DDBJ whole genome shotgun (WGS) entry which is preliminary data.</text>
</comment>
<dbReference type="OrthoDB" id="298084at2759"/>
<reference evidence="1 2" key="1">
    <citation type="submission" date="2018-08" db="EMBL/GenBank/DDBJ databases">
        <title>Genome and evolution of the arbuscular mycorrhizal fungus Diversispora epigaea (formerly Glomus versiforme) and its bacterial endosymbionts.</title>
        <authorList>
            <person name="Sun X."/>
            <person name="Fei Z."/>
            <person name="Harrison M."/>
        </authorList>
    </citation>
    <scope>NUCLEOTIDE SEQUENCE [LARGE SCALE GENOMIC DNA]</scope>
    <source>
        <strain evidence="1 2">IT104</strain>
    </source>
</reference>
<accession>A0A397IFP6</accession>
<dbReference type="Proteomes" id="UP000266861">
    <property type="component" value="Unassembled WGS sequence"/>
</dbReference>
<dbReference type="AlphaFoldDB" id="A0A397IFP6"/>
<protein>
    <recommendedName>
        <fullName evidence="3">BACK domain-containing protein</fullName>
    </recommendedName>
</protein>
<keyword evidence="2" id="KW-1185">Reference proteome</keyword>